<evidence type="ECO:0000313" key="1">
    <source>
        <dbReference type="EMBL" id="KKR03884.1"/>
    </source>
</evidence>
<evidence type="ECO:0008006" key="3">
    <source>
        <dbReference type="Google" id="ProtNLM"/>
    </source>
</evidence>
<dbReference type="Proteomes" id="UP000033935">
    <property type="component" value="Unassembled WGS sequence"/>
</dbReference>
<organism evidence="1 2">
    <name type="scientific">Candidatus Uhrbacteria bacterium GW2011_GWF2_39_13</name>
    <dbReference type="NCBI Taxonomy" id="1618995"/>
    <lineage>
        <taxon>Bacteria</taxon>
        <taxon>Candidatus Uhriibacteriota</taxon>
    </lineage>
</organism>
<comment type="caution">
    <text evidence="1">The sequence shown here is derived from an EMBL/GenBank/DDBJ whole genome shotgun (WGS) entry which is preliminary data.</text>
</comment>
<sequence length="277" mass="31450">MKKLIKNIIKDILPPFFYRTILDFTAQLTFSGSYSSWQEAQALSKGYNDSAIIDKVLTAALSVKNGKAAYERDSVLFNKIEYSWPLLTGLMLAASYRKKDFSVLDFGGAFGSSYFQNKKFIDAIGNVKWHIVEQTEFVRRGKENMENEYLLFHESIVSALASAGCFDAALLSSVLQYLETPYETLEQIISMDLPYIIIDRTPLYKGLNDRLTVQKVHPSIYDASYPAWILSENKMLKCISDQYNIISQFVSLGGNIRLVKPDGMATYTGFILKRKKN</sequence>
<dbReference type="EMBL" id="LBWG01000017">
    <property type="protein sequence ID" value="KKR03884.1"/>
    <property type="molecule type" value="Genomic_DNA"/>
</dbReference>
<name>A0A0G0MIK7_9BACT</name>
<dbReference type="InterPro" id="IPR027612">
    <property type="entry name" value="Put_MTase_LIC12133"/>
</dbReference>
<evidence type="ECO:0000313" key="2">
    <source>
        <dbReference type="Proteomes" id="UP000033935"/>
    </source>
</evidence>
<dbReference type="PATRIC" id="fig|1618995.3.peg.758"/>
<gene>
    <name evidence="1" type="ORF">UT30_C0017G0023</name>
</gene>
<accession>A0A0G0MIK7</accession>
<dbReference type="NCBIfam" id="TIGR04325">
    <property type="entry name" value="MTase_LIC12133"/>
    <property type="match status" value="1"/>
</dbReference>
<dbReference type="AlphaFoldDB" id="A0A0G0MIK7"/>
<reference evidence="1 2" key="1">
    <citation type="journal article" date="2015" name="Nature">
        <title>rRNA introns, odd ribosomes, and small enigmatic genomes across a large radiation of phyla.</title>
        <authorList>
            <person name="Brown C.T."/>
            <person name="Hug L.A."/>
            <person name="Thomas B.C."/>
            <person name="Sharon I."/>
            <person name="Castelle C.J."/>
            <person name="Singh A."/>
            <person name="Wilkins M.J."/>
            <person name="Williams K.H."/>
            <person name="Banfield J.F."/>
        </authorList>
    </citation>
    <scope>NUCLEOTIDE SEQUENCE [LARGE SCALE GENOMIC DNA]</scope>
</reference>
<proteinExistence type="predicted"/>
<protein>
    <recommendedName>
        <fullName evidence="3">Methyltransferase, TIGR04325 family</fullName>
    </recommendedName>
</protein>